<dbReference type="RefSeq" id="WP_073602833.1">
    <property type="nucleotide sequence ID" value="NZ_FQXZ01000010.1"/>
</dbReference>
<evidence type="ECO:0000256" key="2">
    <source>
        <dbReference type="ARBA" id="ARBA00023125"/>
    </source>
</evidence>
<dbReference type="AlphaFoldDB" id="A0A1M5XAR5"/>
<keyword evidence="6" id="KW-1185">Reference proteome</keyword>
<reference evidence="5 6" key="1">
    <citation type="submission" date="2016-11" db="EMBL/GenBank/DDBJ databases">
        <authorList>
            <person name="Jaros S."/>
            <person name="Januszkiewicz K."/>
            <person name="Wedrychowicz H."/>
        </authorList>
    </citation>
    <scope>NUCLEOTIDE SEQUENCE [LARGE SCALE GENOMIC DNA]</scope>
    <source>
        <strain evidence="5 6">CECT 7868</strain>
    </source>
</reference>
<dbReference type="Pfam" id="PF20240">
    <property type="entry name" value="DUF6597"/>
    <property type="match status" value="1"/>
</dbReference>
<feature type="domain" description="HTH araC/xylS-type" evidence="4">
    <location>
        <begin position="176"/>
        <end position="250"/>
    </location>
</feature>
<dbReference type="SMART" id="SM00342">
    <property type="entry name" value="HTH_ARAC"/>
    <property type="match status" value="1"/>
</dbReference>
<protein>
    <submittedName>
        <fullName evidence="5">DNA-binding transcriptional activator FeaR</fullName>
    </submittedName>
</protein>
<dbReference type="OrthoDB" id="9809338at2"/>
<proteinExistence type="predicted"/>
<dbReference type="Gene3D" id="1.10.10.60">
    <property type="entry name" value="Homeodomain-like"/>
    <property type="match status" value="1"/>
</dbReference>
<evidence type="ECO:0000313" key="6">
    <source>
        <dbReference type="Proteomes" id="UP000184608"/>
    </source>
</evidence>
<evidence type="ECO:0000256" key="1">
    <source>
        <dbReference type="ARBA" id="ARBA00023015"/>
    </source>
</evidence>
<dbReference type="Pfam" id="PF12833">
    <property type="entry name" value="HTH_18"/>
    <property type="match status" value="1"/>
</dbReference>
<dbReference type="PANTHER" id="PTHR46796:SF13">
    <property type="entry name" value="HTH-TYPE TRANSCRIPTIONAL ACTIVATOR RHAS"/>
    <property type="match status" value="1"/>
</dbReference>
<evidence type="ECO:0000256" key="3">
    <source>
        <dbReference type="ARBA" id="ARBA00023163"/>
    </source>
</evidence>
<dbReference type="EMBL" id="FQXZ01000010">
    <property type="protein sequence ID" value="SHH96819.1"/>
    <property type="molecule type" value="Genomic_DNA"/>
</dbReference>
<evidence type="ECO:0000259" key="4">
    <source>
        <dbReference type="PROSITE" id="PS01124"/>
    </source>
</evidence>
<dbReference type="PROSITE" id="PS01124">
    <property type="entry name" value="HTH_ARAC_FAMILY_2"/>
    <property type="match status" value="1"/>
</dbReference>
<dbReference type="GO" id="GO:0043565">
    <property type="term" value="F:sequence-specific DNA binding"/>
    <property type="evidence" value="ECO:0007669"/>
    <property type="project" value="InterPro"/>
</dbReference>
<dbReference type="GO" id="GO:0003700">
    <property type="term" value="F:DNA-binding transcription factor activity"/>
    <property type="evidence" value="ECO:0007669"/>
    <property type="project" value="InterPro"/>
</dbReference>
<dbReference type="STRING" id="1216006.VA7868_01066"/>
<dbReference type="SUPFAM" id="SSF46689">
    <property type="entry name" value="Homeodomain-like"/>
    <property type="match status" value="1"/>
</dbReference>
<keyword evidence="3" id="KW-0804">Transcription</keyword>
<keyword evidence="2 5" id="KW-0238">DNA-binding</keyword>
<dbReference type="InterPro" id="IPR046532">
    <property type="entry name" value="DUF6597"/>
</dbReference>
<dbReference type="InterPro" id="IPR009057">
    <property type="entry name" value="Homeodomain-like_sf"/>
</dbReference>
<keyword evidence="1" id="KW-0805">Transcription regulation</keyword>
<organism evidence="5 6">
    <name type="scientific">Vibrio aerogenes CECT 7868</name>
    <dbReference type="NCBI Taxonomy" id="1216006"/>
    <lineage>
        <taxon>Bacteria</taxon>
        <taxon>Pseudomonadati</taxon>
        <taxon>Pseudomonadota</taxon>
        <taxon>Gammaproteobacteria</taxon>
        <taxon>Vibrionales</taxon>
        <taxon>Vibrionaceae</taxon>
        <taxon>Vibrio</taxon>
    </lineage>
</organism>
<gene>
    <name evidence="5" type="ORF">VA7868_01066</name>
</gene>
<dbReference type="PANTHER" id="PTHR46796">
    <property type="entry name" value="HTH-TYPE TRANSCRIPTIONAL ACTIVATOR RHAS-RELATED"/>
    <property type="match status" value="1"/>
</dbReference>
<dbReference type="InterPro" id="IPR050204">
    <property type="entry name" value="AraC_XylS_family_regulators"/>
</dbReference>
<dbReference type="Proteomes" id="UP000184608">
    <property type="component" value="Unassembled WGS sequence"/>
</dbReference>
<dbReference type="InterPro" id="IPR018060">
    <property type="entry name" value="HTH_AraC"/>
</dbReference>
<accession>A0A1M5XAR5</accession>
<evidence type="ECO:0000313" key="5">
    <source>
        <dbReference type="EMBL" id="SHH96819.1"/>
    </source>
</evidence>
<sequence length="258" mass="29978">MTSLQFEIHFPQGRLSPWVQAIWSARTDETQPGLSRRLFADAGSGLMINSGPEIRVDNQILHDRIWFQPTQKKAHMVHLPPGTNLSGIRFHPGMGACFLSQFVSHPEPGAAALSGHFEPLIQQLRDDTHPLSRIEKMTRTLIHHLHDEMHHPVIFRQAVQMLEHAPDVRQVSQLPLSQRQIERLFQRRIGMTPKYYQRLRRIRTVLNDLKENPHQDLARVAVEFGFSDQAHFIRECRTFTGITPKQYVKSRQDRYTHI</sequence>
<name>A0A1M5XAR5_9VIBR</name>